<accession>A0A841LFQ1</accession>
<organism evidence="2 3">
    <name type="scientific">Polymorphobacter multimanifer</name>
    <dbReference type="NCBI Taxonomy" id="1070431"/>
    <lineage>
        <taxon>Bacteria</taxon>
        <taxon>Pseudomonadati</taxon>
        <taxon>Pseudomonadota</taxon>
        <taxon>Alphaproteobacteria</taxon>
        <taxon>Sphingomonadales</taxon>
        <taxon>Sphingosinicellaceae</taxon>
        <taxon>Polymorphobacter</taxon>
    </lineage>
</organism>
<dbReference type="AlphaFoldDB" id="A0A841LFQ1"/>
<proteinExistence type="predicted"/>
<evidence type="ECO:0000256" key="1">
    <source>
        <dbReference type="SAM" id="MobiDB-lite"/>
    </source>
</evidence>
<feature type="compositionally biased region" description="Polar residues" evidence="1">
    <location>
        <begin position="1"/>
        <end position="17"/>
    </location>
</feature>
<evidence type="ECO:0000313" key="3">
    <source>
        <dbReference type="Proteomes" id="UP000538147"/>
    </source>
</evidence>
<dbReference type="EMBL" id="JACIIV010000021">
    <property type="protein sequence ID" value="MBB6228635.1"/>
    <property type="molecule type" value="Genomic_DNA"/>
</dbReference>
<name>A0A841LFQ1_9SPHN</name>
<gene>
    <name evidence="2" type="ORF">FHS79_002825</name>
</gene>
<sequence>MTTTSNDTPEPSGQNRPLSAWDYEGGAGRCGPNESTAGLAAADIPELSNTELVQLRVRVIALENLVTALLSGAPERQHELVRAMAAQISPRPGMTPHPLTTQAASHMNELVDRAIHYRDVLPE</sequence>
<feature type="region of interest" description="Disordered" evidence="1">
    <location>
        <begin position="1"/>
        <end position="34"/>
    </location>
</feature>
<comment type="caution">
    <text evidence="2">The sequence shown here is derived from an EMBL/GenBank/DDBJ whole genome shotgun (WGS) entry which is preliminary data.</text>
</comment>
<evidence type="ECO:0000313" key="2">
    <source>
        <dbReference type="EMBL" id="MBB6228635.1"/>
    </source>
</evidence>
<protein>
    <submittedName>
        <fullName evidence="2">Uncharacterized protein</fullName>
    </submittedName>
</protein>
<reference evidence="2 3" key="1">
    <citation type="submission" date="2020-08" db="EMBL/GenBank/DDBJ databases">
        <title>Genomic Encyclopedia of Type Strains, Phase IV (KMG-IV): sequencing the most valuable type-strain genomes for metagenomic binning, comparative biology and taxonomic classification.</title>
        <authorList>
            <person name="Goeker M."/>
        </authorList>
    </citation>
    <scope>NUCLEOTIDE SEQUENCE [LARGE SCALE GENOMIC DNA]</scope>
    <source>
        <strain evidence="2 3">DSM 102189</strain>
    </source>
</reference>
<dbReference type="RefSeq" id="WP_184201318.1">
    <property type="nucleotide sequence ID" value="NZ_BMOX01000004.1"/>
</dbReference>
<keyword evidence="3" id="KW-1185">Reference proteome</keyword>
<dbReference type="Proteomes" id="UP000538147">
    <property type="component" value="Unassembled WGS sequence"/>
</dbReference>